<feature type="transmembrane region" description="Helical" evidence="1">
    <location>
        <begin position="158"/>
        <end position="180"/>
    </location>
</feature>
<accession>A0ABQ7QZK9</accession>
<keyword evidence="1" id="KW-1133">Transmembrane helix</keyword>
<feature type="transmembrane region" description="Helical" evidence="1">
    <location>
        <begin position="192"/>
        <end position="210"/>
    </location>
</feature>
<comment type="caution">
    <text evidence="2">The sequence shown here is derived from an EMBL/GenBank/DDBJ whole genome shotgun (WGS) entry which is preliminary data.</text>
</comment>
<reference evidence="2 3" key="1">
    <citation type="submission" date="2021-06" db="EMBL/GenBank/DDBJ databases">
        <title>A haploid diamondback moth (Plutella xylostella L.) genome assembly resolves 31 chromosomes and identifies a diamide resistance mutation.</title>
        <authorList>
            <person name="Ward C.M."/>
            <person name="Perry K.D."/>
            <person name="Baker G."/>
            <person name="Powis K."/>
            <person name="Heckel D.G."/>
            <person name="Baxter S.W."/>
        </authorList>
    </citation>
    <scope>NUCLEOTIDE SEQUENCE [LARGE SCALE GENOMIC DNA]</scope>
    <source>
        <strain evidence="2 3">LV</strain>
        <tissue evidence="2">Single pupa</tissue>
    </source>
</reference>
<gene>
    <name evidence="2" type="ORF">JYU34_003259</name>
</gene>
<keyword evidence="3" id="KW-1185">Reference proteome</keyword>
<dbReference type="InterPro" id="IPR049352">
    <property type="entry name" value="Rost"/>
</dbReference>
<feature type="transmembrane region" description="Helical" evidence="1">
    <location>
        <begin position="222"/>
        <end position="240"/>
    </location>
</feature>
<keyword evidence="1" id="KW-0472">Membrane</keyword>
<protein>
    <recommendedName>
        <fullName evidence="4">Protein rolling stone-like</fullName>
    </recommendedName>
</protein>
<dbReference type="EMBL" id="JAHIBW010000005">
    <property type="protein sequence ID" value="KAG7310476.1"/>
    <property type="molecule type" value="Genomic_DNA"/>
</dbReference>
<proteinExistence type="predicted"/>
<evidence type="ECO:0000313" key="2">
    <source>
        <dbReference type="EMBL" id="KAG7310476.1"/>
    </source>
</evidence>
<dbReference type="PANTHER" id="PTHR12242:SF49">
    <property type="entry name" value="HEADBUTT, ISOFORM E"/>
    <property type="match status" value="1"/>
</dbReference>
<dbReference type="Pfam" id="PF21534">
    <property type="entry name" value="Rost"/>
    <property type="match status" value="1"/>
</dbReference>
<dbReference type="PANTHER" id="PTHR12242">
    <property type="entry name" value="OS02G0130600 PROTEIN-RELATED"/>
    <property type="match status" value="1"/>
</dbReference>
<dbReference type="Proteomes" id="UP000823941">
    <property type="component" value="Chromosome 5"/>
</dbReference>
<keyword evidence="1" id="KW-0812">Transmembrane</keyword>
<feature type="transmembrane region" description="Helical" evidence="1">
    <location>
        <begin position="103"/>
        <end position="126"/>
    </location>
</feature>
<name>A0ABQ7QZK9_PLUXY</name>
<evidence type="ECO:0008006" key="4">
    <source>
        <dbReference type="Google" id="ProtNLM"/>
    </source>
</evidence>
<feature type="transmembrane region" description="Helical" evidence="1">
    <location>
        <begin position="260"/>
        <end position="287"/>
    </location>
</feature>
<evidence type="ECO:0000313" key="3">
    <source>
        <dbReference type="Proteomes" id="UP000823941"/>
    </source>
</evidence>
<organism evidence="2 3">
    <name type="scientific">Plutella xylostella</name>
    <name type="common">Diamondback moth</name>
    <name type="synonym">Plutella maculipennis</name>
    <dbReference type="NCBI Taxonomy" id="51655"/>
    <lineage>
        <taxon>Eukaryota</taxon>
        <taxon>Metazoa</taxon>
        <taxon>Ecdysozoa</taxon>
        <taxon>Arthropoda</taxon>
        <taxon>Hexapoda</taxon>
        <taxon>Insecta</taxon>
        <taxon>Pterygota</taxon>
        <taxon>Neoptera</taxon>
        <taxon>Endopterygota</taxon>
        <taxon>Lepidoptera</taxon>
        <taxon>Glossata</taxon>
        <taxon>Ditrysia</taxon>
        <taxon>Yponomeutoidea</taxon>
        <taxon>Plutellidae</taxon>
        <taxon>Plutella</taxon>
    </lineage>
</organism>
<feature type="transmembrane region" description="Helical" evidence="1">
    <location>
        <begin position="64"/>
        <end position="83"/>
    </location>
</feature>
<sequence length="308" mass="33993">MCKHVVLIPMKTVDTAMQKKSCKPAMFGRAWLATRRALSLEHPAPHQFACYQWQRGPRPPLGYVIYRWVLFLGVLCVGVSSFALQHLPPGYAGPVARVNYMKWFIYLTNWGYLVLVLQSGLALALAQRGRAERSLHLANEEDNSGMLRRRRTPLLCRVYWMSHTVATDLALVITLVYWTLVHDPKIHEVNALNLLVHGGNSVIIVVELAVTSHPVRMAHALYGAGAGLLYGVFSALYWALGGTDRLGARAIYPSLDWSRPGVAIGFVCLCAVVLVTAHALAAALAGLRARVAARLLPAPREPFALPHH</sequence>
<evidence type="ECO:0000256" key="1">
    <source>
        <dbReference type="SAM" id="Phobius"/>
    </source>
</evidence>